<sequence>MMKRVRLMAALTAATVFITTGCQNDTESKIVGKYEHPALPGQTFEFHADHTFMNTTGAGTMDCIIKHPGTWKVDGDSLFIANDIQNTTYEFGDSVTEENKTLVKGLFERMAKNQPEKSAFKIIEVDERMLNLEKNGQITTYVRTDSLNR</sequence>
<reference evidence="1 2" key="1">
    <citation type="submission" date="2011-03" db="EMBL/GenBank/DDBJ databases">
        <authorList>
            <person name="Weinstock G."/>
            <person name="Sodergren E."/>
            <person name="Clifton S."/>
            <person name="Fulton L."/>
            <person name="Fulton B."/>
            <person name="Courtney L."/>
            <person name="Fronick C."/>
            <person name="Harrison M."/>
            <person name="Strong C."/>
            <person name="Farmer C."/>
            <person name="Delahaunty K."/>
            <person name="Markovic C."/>
            <person name="Hall O."/>
            <person name="Minx P."/>
            <person name="Tomlinson C."/>
            <person name="Mitreva M."/>
            <person name="Hou S."/>
            <person name="Chen J."/>
            <person name="Wollam A."/>
            <person name="Pepin K.H."/>
            <person name="Johnson M."/>
            <person name="Bhonagiri V."/>
            <person name="Zhang X."/>
            <person name="Suruliraj S."/>
            <person name="Warren W."/>
            <person name="Chinwalla A."/>
            <person name="Mardis E.R."/>
            <person name="Wilson R.K."/>
        </authorList>
    </citation>
    <scope>NUCLEOTIDE SEQUENCE [LARGE SCALE GENOMIC DNA]</scope>
    <source>
        <strain evidence="1 2">YIT 11840</strain>
    </source>
</reference>
<dbReference type="RefSeq" id="WP_008617750.1">
    <property type="nucleotide sequence ID" value="NZ_JH376584.1"/>
</dbReference>
<dbReference type="AlphaFoldDB" id="G5SMS5"/>
<dbReference type="PATRIC" id="fig|762968.3.peg.578"/>
<gene>
    <name evidence="1" type="ORF">HMPREF9441_00652</name>
</gene>
<keyword evidence="2" id="KW-1185">Reference proteome</keyword>
<dbReference type="OrthoDB" id="9885216at2"/>
<evidence type="ECO:0000313" key="2">
    <source>
        <dbReference type="Proteomes" id="UP000003598"/>
    </source>
</evidence>
<dbReference type="PROSITE" id="PS51257">
    <property type="entry name" value="PROKAR_LIPOPROTEIN"/>
    <property type="match status" value="1"/>
</dbReference>
<dbReference type="EMBL" id="AFFY01000008">
    <property type="protein sequence ID" value="EHH01442.1"/>
    <property type="molecule type" value="Genomic_DNA"/>
</dbReference>
<protein>
    <recommendedName>
        <fullName evidence="3">DUF306 domain-containing protein</fullName>
    </recommendedName>
</protein>
<evidence type="ECO:0000313" key="1">
    <source>
        <dbReference type="EMBL" id="EHH01442.1"/>
    </source>
</evidence>
<dbReference type="Proteomes" id="UP000003598">
    <property type="component" value="Unassembled WGS sequence"/>
</dbReference>
<evidence type="ECO:0008006" key="3">
    <source>
        <dbReference type="Google" id="ProtNLM"/>
    </source>
</evidence>
<accession>G5SMS5</accession>
<proteinExistence type="predicted"/>
<comment type="caution">
    <text evidence="1">The sequence shown here is derived from an EMBL/GenBank/DDBJ whole genome shotgun (WGS) entry which is preliminary data.</text>
</comment>
<dbReference type="HOGENOM" id="CLU_1747866_0_0_10"/>
<organism evidence="1 2">
    <name type="scientific">Paraprevotella clara YIT 11840</name>
    <dbReference type="NCBI Taxonomy" id="762968"/>
    <lineage>
        <taxon>Bacteria</taxon>
        <taxon>Pseudomonadati</taxon>
        <taxon>Bacteroidota</taxon>
        <taxon>Bacteroidia</taxon>
        <taxon>Bacteroidales</taxon>
        <taxon>Prevotellaceae</taxon>
        <taxon>Paraprevotella</taxon>
    </lineage>
</organism>
<name>G5SMS5_9BACT</name>
<dbReference type="GeneID" id="93556373"/>